<organism evidence="1 2">
    <name type="scientific">Mytilus edulis</name>
    <name type="common">Blue mussel</name>
    <dbReference type="NCBI Taxonomy" id="6550"/>
    <lineage>
        <taxon>Eukaryota</taxon>
        <taxon>Metazoa</taxon>
        <taxon>Spiralia</taxon>
        <taxon>Lophotrochozoa</taxon>
        <taxon>Mollusca</taxon>
        <taxon>Bivalvia</taxon>
        <taxon>Autobranchia</taxon>
        <taxon>Pteriomorphia</taxon>
        <taxon>Mytilida</taxon>
        <taxon>Mytiloidea</taxon>
        <taxon>Mytilidae</taxon>
        <taxon>Mytilinae</taxon>
        <taxon>Mytilus</taxon>
    </lineage>
</organism>
<dbReference type="OrthoDB" id="2963168at2759"/>
<protein>
    <submittedName>
        <fullName evidence="1">Uncharacterized protein</fullName>
    </submittedName>
</protein>
<evidence type="ECO:0000313" key="1">
    <source>
        <dbReference type="EMBL" id="CAG2206001.1"/>
    </source>
</evidence>
<accession>A0A8S3R9G4</accession>
<name>A0A8S3R9G4_MYTED</name>
<dbReference type="AlphaFoldDB" id="A0A8S3R9G4"/>
<dbReference type="PANTHER" id="PTHR14187">
    <property type="entry name" value="ALPHA KINASE/ELONGATION FACTOR 2 KINASE"/>
    <property type="match status" value="1"/>
</dbReference>
<comment type="caution">
    <text evidence="1">The sequence shown here is derived from an EMBL/GenBank/DDBJ whole genome shotgun (WGS) entry which is preliminary data.</text>
</comment>
<sequence length="175" mass="20021">MYNIAVQKVSNIVIIQKLVVAAIDFGTAFSGYAYCSKHDYDEYLQGNEEQPRIKCQTWSSEGGMTPKAPTCVLFRPNQMFHSFGYEAQTYYRDHLNKGDLSTWFYFENFKMMLYKERAGISKEQLSLALEPEAASVHCRKQPVTVKEQPCGNKAIASLEEGDQYMVFDQGGNYIF</sequence>
<proteinExistence type="predicted"/>
<evidence type="ECO:0000313" key="2">
    <source>
        <dbReference type="Proteomes" id="UP000683360"/>
    </source>
</evidence>
<reference evidence="1" key="1">
    <citation type="submission" date="2021-03" db="EMBL/GenBank/DDBJ databases">
        <authorList>
            <person name="Bekaert M."/>
        </authorList>
    </citation>
    <scope>NUCLEOTIDE SEQUENCE</scope>
</reference>
<keyword evidence="2" id="KW-1185">Reference proteome</keyword>
<gene>
    <name evidence="1" type="ORF">MEDL_20364</name>
</gene>
<dbReference type="Gene3D" id="3.30.420.40">
    <property type="match status" value="1"/>
</dbReference>
<dbReference type="Proteomes" id="UP000683360">
    <property type="component" value="Unassembled WGS sequence"/>
</dbReference>
<dbReference type="EMBL" id="CAJPWZ010001036">
    <property type="protein sequence ID" value="CAG2206001.1"/>
    <property type="molecule type" value="Genomic_DNA"/>
</dbReference>
<dbReference type="PANTHER" id="PTHR14187:SF5">
    <property type="entry name" value="HEAT SHOCK 70 KDA PROTEIN 12A"/>
    <property type="match status" value="1"/>
</dbReference>